<keyword evidence="4" id="KW-0503">Monooxygenase</keyword>
<dbReference type="AlphaFoldDB" id="A0A8J6MYL4"/>
<dbReference type="Gene3D" id="3.20.20.70">
    <property type="entry name" value="Aldolase class I"/>
    <property type="match status" value="1"/>
</dbReference>
<dbReference type="PANTHER" id="PTHR32332">
    <property type="entry name" value="2-NITROPROPANE DIOXYGENASE"/>
    <property type="match status" value="1"/>
</dbReference>
<dbReference type="Proteomes" id="UP000650524">
    <property type="component" value="Unassembled WGS sequence"/>
</dbReference>
<keyword evidence="3" id="KW-0560">Oxidoreductase</keyword>
<dbReference type="SUPFAM" id="SSF51412">
    <property type="entry name" value="Inosine monophosphate dehydrogenase (IMPDH)"/>
    <property type="match status" value="1"/>
</dbReference>
<keyword evidence="1" id="KW-0285">Flavoprotein</keyword>
<name>A0A8J6MYL4_9DELT</name>
<evidence type="ECO:0000313" key="4">
    <source>
        <dbReference type="EMBL" id="MBC8177070.1"/>
    </source>
</evidence>
<keyword evidence="2" id="KW-0288">FMN</keyword>
<comment type="caution">
    <text evidence="4">The sequence shown here is derived from an EMBL/GenBank/DDBJ whole genome shotgun (WGS) entry which is preliminary data.</text>
</comment>
<dbReference type="PANTHER" id="PTHR32332:SF20">
    <property type="entry name" value="2-NITROPROPANE DIOXYGENASE-LIKE PROTEIN"/>
    <property type="match status" value="1"/>
</dbReference>
<dbReference type="InterPro" id="IPR004136">
    <property type="entry name" value="NMO"/>
</dbReference>
<accession>A0A8J6MYL4</accession>
<organism evidence="4 5">
    <name type="scientific">Candidatus Desulfacyla euxinica</name>
    <dbReference type="NCBI Taxonomy" id="2841693"/>
    <lineage>
        <taxon>Bacteria</taxon>
        <taxon>Deltaproteobacteria</taxon>
        <taxon>Candidatus Desulfacyla</taxon>
    </lineage>
</organism>
<dbReference type="CDD" id="cd04730">
    <property type="entry name" value="NPD_like"/>
    <property type="match status" value="1"/>
</dbReference>
<protein>
    <submittedName>
        <fullName evidence="4">Nitronate monooxygenase</fullName>
    </submittedName>
</protein>
<dbReference type="GO" id="GO:0018580">
    <property type="term" value="F:nitronate monooxygenase activity"/>
    <property type="evidence" value="ECO:0007669"/>
    <property type="project" value="InterPro"/>
</dbReference>
<evidence type="ECO:0000256" key="2">
    <source>
        <dbReference type="ARBA" id="ARBA00022643"/>
    </source>
</evidence>
<proteinExistence type="predicted"/>
<reference evidence="4 5" key="1">
    <citation type="submission" date="2020-08" db="EMBL/GenBank/DDBJ databases">
        <title>Bridging the membrane lipid divide: bacteria of the FCB group superphylum have the potential to synthesize archaeal ether lipids.</title>
        <authorList>
            <person name="Villanueva L."/>
            <person name="Von Meijenfeldt F.A.B."/>
            <person name="Westbye A.B."/>
            <person name="Yadav S."/>
            <person name="Hopmans E.C."/>
            <person name="Dutilh B.E."/>
            <person name="Sinninghe Damste J.S."/>
        </authorList>
    </citation>
    <scope>NUCLEOTIDE SEQUENCE [LARGE SCALE GENOMIC DNA]</scope>
    <source>
        <strain evidence="4">NIOZ-UU27</strain>
    </source>
</reference>
<evidence type="ECO:0000256" key="1">
    <source>
        <dbReference type="ARBA" id="ARBA00022630"/>
    </source>
</evidence>
<sequence length="295" mass="31127">MNEITEMLGIRYPVIQGAMNPISNPEMVAAVSEAGGFGLLATGLKELEAVRQEIKAVQQLTDKPFGINIQTWTPTALNLAKISAEMALSAVTLSAGSPVEVCDYLKDKGVKSLAVVPNVANAVKSENAGVDAIIAEGTESGGVQGRNSVSTLVLVPMVVDVVNVPVLAAGGIGDARGFRAALALGAKGVQIGTRFIASQECIAHPKVKTVLCQAKETETVLFAQSQRTLSRILRTPLVEKLLAAPDRFDRKTFTANQNEAWFTGNLDLGFVSFGQVAGLIKEIKSVKAIIEEIVS</sequence>
<dbReference type="EMBL" id="JACNJD010000185">
    <property type="protein sequence ID" value="MBC8177070.1"/>
    <property type="molecule type" value="Genomic_DNA"/>
</dbReference>
<dbReference type="InterPro" id="IPR013785">
    <property type="entry name" value="Aldolase_TIM"/>
</dbReference>
<dbReference type="Pfam" id="PF03060">
    <property type="entry name" value="NMO"/>
    <property type="match status" value="2"/>
</dbReference>
<gene>
    <name evidence="4" type="ORF">H8E19_06650</name>
</gene>
<evidence type="ECO:0000313" key="5">
    <source>
        <dbReference type="Proteomes" id="UP000650524"/>
    </source>
</evidence>
<evidence type="ECO:0000256" key="3">
    <source>
        <dbReference type="ARBA" id="ARBA00023002"/>
    </source>
</evidence>